<comment type="caution">
    <text evidence="7">The sequence shown here is derived from an EMBL/GenBank/DDBJ whole genome shotgun (WGS) entry which is preliminary data.</text>
</comment>
<feature type="region of interest" description="Disordered" evidence="5">
    <location>
        <begin position="373"/>
        <end position="461"/>
    </location>
</feature>
<feature type="region of interest" description="Disordered" evidence="5">
    <location>
        <begin position="273"/>
        <end position="338"/>
    </location>
</feature>
<evidence type="ECO:0000256" key="5">
    <source>
        <dbReference type="SAM" id="MobiDB-lite"/>
    </source>
</evidence>
<feature type="compositionally biased region" description="Low complexity" evidence="5">
    <location>
        <begin position="373"/>
        <end position="387"/>
    </location>
</feature>
<dbReference type="InterPro" id="IPR013910">
    <property type="entry name" value="TF_PAP1"/>
</dbReference>
<keyword evidence="8" id="KW-1185">Reference proteome</keyword>
<dbReference type="CDD" id="cd14688">
    <property type="entry name" value="bZIP_YAP"/>
    <property type="match status" value="1"/>
</dbReference>
<gene>
    <name evidence="7" type="primary">YAP1</name>
    <name evidence="7" type="ORF">IMSHALPRED_005619</name>
</gene>
<dbReference type="InterPro" id="IPR023167">
    <property type="entry name" value="Yap1_redox_dom_sf"/>
</dbReference>
<dbReference type="EMBL" id="CAJPDT010000030">
    <property type="protein sequence ID" value="CAF9922210.1"/>
    <property type="molecule type" value="Genomic_DNA"/>
</dbReference>
<dbReference type="PROSITE" id="PS00036">
    <property type="entry name" value="BZIP_BASIC"/>
    <property type="match status" value="1"/>
</dbReference>
<organism evidence="7 8">
    <name type="scientific">Imshaugia aleurites</name>
    <dbReference type="NCBI Taxonomy" id="172621"/>
    <lineage>
        <taxon>Eukaryota</taxon>
        <taxon>Fungi</taxon>
        <taxon>Dikarya</taxon>
        <taxon>Ascomycota</taxon>
        <taxon>Pezizomycotina</taxon>
        <taxon>Lecanoromycetes</taxon>
        <taxon>OSLEUM clade</taxon>
        <taxon>Lecanoromycetidae</taxon>
        <taxon>Lecanorales</taxon>
        <taxon>Lecanorineae</taxon>
        <taxon>Parmeliaceae</taxon>
        <taxon>Imshaugia</taxon>
    </lineage>
</organism>
<sequence length="642" mass="70064">MSGTVYGPDLALTPDQEHLLRTALASNNPKNSPTHISRIGSSSTARSNSDPKQLQYINDHMANGPNMFTSPVQETPGLGQLSSFDESPFLDYELDDGNFDWDNSGDQLFGDIPGTESYGDGEHHDKRKATMEDEDEEEGTSKRREGDDKTAKKPGRKPMTGEPTTKRKAQNRAAQRAFRDRKERHLKDLETKVDELEKASEATNHENGRLRAQVEKMSVELKEYRKRMSLNSTAAGYSPPQSTAQSHNYRNGNDFQFNFPKFGDLPDSFLSNGSIAKATSPTQMGQRSASVPSKSPSDTVGKQSSDPSNVKSPSFNGMFSTPLGPSRPNQVSNNSFDSNSYNDLNGLFTPSVLENAKRSNSTDYMSYATSNTATTASSARQSSVQSANGNARKPNLQHNSSTSITGSPASSISHGLLDSSCGTTPESSADSPDNRRSSEGGLNTINEEGKAQTKAPSNMAKSPAADINGIDWMAQQNGGAFDPVLFGDYRDPQDNILNNNTFGDFFSDAFPLQDFGTPYFTGEAPPPKKDLMQEIEVQKNASPSELGPDDDKKQFLACDKVWFVDCVLASAVINLLTSLRSRDRVQSSEKVQNGEADMDELCAQLKSKARCSGKGAVINQEDVDRILGPARKEQTDYFKMFS</sequence>
<feature type="compositionally biased region" description="Polar residues" evidence="5">
    <location>
        <begin position="420"/>
        <end position="431"/>
    </location>
</feature>
<keyword evidence="3" id="KW-0539">Nucleus</keyword>
<dbReference type="InterPro" id="IPR046347">
    <property type="entry name" value="bZIP_sf"/>
</dbReference>
<dbReference type="FunFam" id="1.20.5.170:FF:000067">
    <property type="entry name" value="BZIP transcription factor"/>
    <property type="match status" value="1"/>
</dbReference>
<dbReference type="AlphaFoldDB" id="A0A8H3IIK4"/>
<dbReference type="Gene3D" id="1.20.5.170">
    <property type="match status" value="1"/>
</dbReference>
<feature type="compositionally biased region" description="Low complexity" evidence="5">
    <location>
        <begin position="400"/>
        <end position="413"/>
    </location>
</feature>
<feature type="compositionally biased region" description="Basic and acidic residues" evidence="5">
    <location>
        <begin position="120"/>
        <end position="131"/>
    </location>
</feature>
<feature type="compositionally biased region" description="Polar residues" evidence="5">
    <location>
        <begin position="26"/>
        <end position="56"/>
    </location>
</feature>
<evidence type="ECO:0000259" key="6">
    <source>
        <dbReference type="PROSITE" id="PS50217"/>
    </source>
</evidence>
<dbReference type="Pfam" id="PF00170">
    <property type="entry name" value="bZIP_1"/>
    <property type="match status" value="1"/>
</dbReference>
<dbReference type="PANTHER" id="PTHR40621">
    <property type="entry name" value="TRANSCRIPTION FACTOR KAPC-RELATED"/>
    <property type="match status" value="1"/>
</dbReference>
<dbReference type="GO" id="GO:0090575">
    <property type="term" value="C:RNA polymerase II transcription regulator complex"/>
    <property type="evidence" value="ECO:0007669"/>
    <property type="project" value="TreeGrafter"/>
</dbReference>
<accession>A0A8H3IIK4</accession>
<dbReference type="InterPro" id="IPR050936">
    <property type="entry name" value="AP-1-like"/>
</dbReference>
<feature type="region of interest" description="Disordered" evidence="5">
    <location>
        <begin position="26"/>
        <end position="84"/>
    </location>
</feature>
<evidence type="ECO:0000256" key="1">
    <source>
        <dbReference type="ARBA" id="ARBA00004123"/>
    </source>
</evidence>
<evidence type="ECO:0000313" key="8">
    <source>
        <dbReference type="Proteomes" id="UP000664534"/>
    </source>
</evidence>
<dbReference type="PROSITE" id="PS50217">
    <property type="entry name" value="BZIP"/>
    <property type="match status" value="1"/>
</dbReference>
<dbReference type="GO" id="GO:0034599">
    <property type="term" value="P:cellular response to oxidative stress"/>
    <property type="evidence" value="ECO:0007669"/>
    <property type="project" value="UniProtKB-ARBA"/>
</dbReference>
<proteinExistence type="inferred from homology"/>
<dbReference type="Gene3D" id="1.10.238.100">
    <property type="entry name" value="YAP1 redox domain. Chain B"/>
    <property type="match status" value="1"/>
</dbReference>
<dbReference type="SUPFAM" id="SSF111430">
    <property type="entry name" value="YAP1 redox domain"/>
    <property type="match status" value="1"/>
</dbReference>
<comment type="subcellular location">
    <subcellularLocation>
        <location evidence="2">Cytoplasm</location>
    </subcellularLocation>
    <subcellularLocation>
        <location evidence="1">Nucleus</location>
    </subcellularLocation>
</comment>
<dbReference type="Proteomes" id="UP000664534">
    <property type="component" value="Unassembled WGS sequence"/>
</dbReference>
<feature type="compositionally biased region" description="Basic and acidic residues" evidence="5">
    <location>
        <begin position="139"/>
        <end position="151"/>
    </location>
</feature>
<dbReference type="SUPFAM" id="SSF57959">
    <property type="entry name" value="Leucine zipper domain"/>
    <property type="match status" value="1"/>
</dbReference>
<feature type="domain" description="BZIP" evidence="6">
    <location>
        <begin position="161"/>
        <end position="224"/>
    </location>
</feature>
<dbReference type="GO" id="GO:0000976">
    <property type="term" value="F:transcription cis-regulatory region binding"/>
    <property type="evidence" value="ECO:0007669"/>
    <property type="project" value="InterPro"/>
</dbReference>
<dbReference type="OrthoDB" id="5380163at2759"/>
<feature type="compositionally biased region" description="Basic and acidic residues" evidence="5">
    <location>
        <begin position="177"/>
        <end position="212"/>
    </location>
</feature>
<evidence type="ECO:0000256" key="2">
    <source>
        <dbReference type="ARBA" id="ARBA00004496"/>
    </source>
</evidence>
<evidence type="ECO:0000313" key="7">
    <source>
        <dbReference type="EMBL" id="CAF9922210.1"/>
    </source>
</evidence>
<comment type="similarity">
    <text evidence="4">Belongs to the bZIP family. YAP subfamily.</text>
</comment>
<feature type="region of interest" description="Disordered" evidence="5">
    <location>
        <begin position="231"/>
        <end position="252"/>
    </location>
</feature>
<feature type="compositionally biased region" description="Polar residues" evidence="5">
    <location>
        <begin position="273"/>
        <end position="319"/>
    </location>
</feature>
<dbReference type="GO" id="GO:0001228">
    <property type="term" value="F:DNA-binding transcription activator activity, RNA polymerase II-specific"/>
    <property type="evidence" value="ECO:0007669"/>
    <property type="project" value="TreeGrafter"/>
</dbReference>
<evidence type="ECO:0000256" key="4">
    <source>
        <dbReference type="ARBA" id="ARBA00038132"/>
    </source>
</evidence>
<dbReference type="SMART" id="SM00338">
    <property type="entry name" value="BRLZ"/>
    <property type="match status" value="1"/>
</dbReference>
<protein>
    <submittedName>
        <fullName evidence="7">DNA-binding transcription factor yap1</fullName>
    </submittedName>
</protein>
<dbReference type="PANTHER" id="PTHR40621:SF6">
    <property type="entry name" value="AP-1-LIKE TRANSCRIPTION FACTOR YAP1-RELATED"/>
    <property type="match status" value="1"/>
</dbReference>
<dbReference type="GO" id="GO:0005737">
    <property type="term" value="C:cytoplasm"/>
    <property type="evidence" value="ECO:0007669"/>
    <property type="project" value="UniProtKB-SubCell"/>
</dbReference>
<evidence type="ECO:0000256" key="3">
    <source>
        <dbReference type="ARBA" id="ARBA00023242"/>
    </source>
</evidence>
<keyword evidence="7" id="KW-0238">DNA-binding</keyword>
<name>A0A8H3IIK4_9LECA</name>
<dbReference type="InterPro" id="IPR004827">
    <property type="entry name" value="bZIP"/>
</dbReference>
<reference evidence="7" key="1">
    <citation type="submission" date="2021-03" db="EMBL/GenBank/DDBJ databases">
        <authorList>
            <person name="Tagirdzhanova G."/>
        </authorList>
    </citation>
    <scope>NUCLEOTIDE SEQUENCE</scope>
</reference>
<dbReference type="Pfam" id="PF08601">
    <property type="entry name" value="PAP1"/>
    <property type="match status" value="1"/>
</dbReference>
<feature type="region of interest" description="Disordered" evidence="5">
    <location>
        <begin position="101"/>
        <end position="212"/>
    </location>
</feature>